<keyword evidence="1" id="KW-0479">Metal-binding</keyword>
<evidence type="ECO:0000256" key="7">
    <source>
        <dbReference type="SAM" id="MobiDB-lite"/>
    </source>
</evidence>
<dbReference type="SMART" id="SM00401">
    <property type="entry name" value="ZnF_GATA"/>
    <property type="match status" value="1"/>
</dbReference>
<keyword evidence="4" id="KW-0805">Transcription regulation</keyword>
<evidence type="ECO:0000256" key="5">
    <source>
        <dbReference type="ARBA" id="ARBA00023163"/>
    </source>
</evidence>
<keyword evidence="10" id="KW-1185">Reference proteome</keyword>
<keyword evidence="2 6" id="KW-0863">Zinc-finger</keyword>
<gene>
    <name evidence="9" type="ORF">EDC05_002752</name>
</gene>
<evidence type="ECO:0000256" key="4">
    <source>
        <dbReference type="ARBA" id="ARBA00023015"/>
    </source>
</evidence>
<keyword evidence="5" id="KW-0804">Transcription</keyword>
<evidence type="ECO:0000256" key="2">
    <source>
        <dbReference type="ARBA" id="ARBA00022771"/>
    </source>
</evidence>
<feature type="compositionally biased region" description="Acidic residues" evidence="7">
    <location>
        <begin position="270"/>
        <end position="301"/>
    </location>
</feature>
<proteinExistence type="predicted"/>
<feature type="compositionally biased region" description="Low complexity" evidence="7">
    <location>
        <begin position="247"/>
        <end position="261"/>
    </location>
</feature>
<dbReference type="InterPro" id="IPR013088">
    <property type="entry name" value="Znf_NHR/GATA"/>
</dbReference>
<feature type="region of interest" description="Disordered" evidence="7">
    <location>
        <begin position="234"/>
        <end position="313"/>
    </location>
</feature>
<dbReference type="Proteomes" id="UP001151295">
    <property type="component" value="Unassembled WGS sequence"/>
</dbReference>
<accession>A0ABQ8PN97</accession>
<dbReference type="SUPFAM" id="SSF57716">
    <property type="entry name" value="Glucocorticoid receptor-like (DNA-binding domain)"/>
    <property type="match status" value="1"/>
</dbReference>
<evidence type="ECO:0000256" key="3">
    <source>
        <dbReference type="ARBA" id="ARBA00022833"/>
    </source>
</evidence>
<dbReference type="PANTHER" id="PTHR47172:SF24">
    <property type="entry name" value="GATA ZINC FINGER DOMAIN-CONTAINING PROTEIN 14-RELATED"/>
    <property type="match status" value="1"/>
</dbReference>
<feature type="compositionally biased region" description="Polar residues" evidence="7">
    <location>
        <begin position="59"/>
        <end position="69"/>
    </location>
</feature>
<evidence type="ECO:0000313" key="9">
    <source>
        <dbReference type="EMBL" id="KAJ1992606.1"/>
    </source>
</evidence>
<dbReference type="PROSITE" id="PS50114">
    <property type="entry name" value="GATA_ZN_FINGER_2"/>
    <property type="match status" value="1"/>
</dbReference>
<feature type="compositionally biased region" description="Basic residues" evidence="7">
    <location>
        <begin position="73"/>
        <end position="82"/>
    </location>
</feature>
<keyword evidence="3" id="KW-0862">Zinc</keyword>
<feature type="domain" description="GATA-type" evidence="8">
    <location>
        <begin position="154"/>
        <end position="208"/>
    </location>
</feature>
<name>A0ABQ8PN97_9FUNG</name>
<evidence type="ECO:0000256" key="6">
    <source>
        <dbReference type="PROSITE-ProRule" id="PRU00094"/>
    </source>
</evidence>
<comment type="caution">
    <text evidence="9">The sequence shown here is derived from an EMBL/GenBank/DDBJ whole genome shotgun (WGS) entry which is preliminary data.</text>
</comment>
<evidence type="ECO:0000313" key="10">
    <source>
        <dbReference type="Proteomes" id="UP001151295"/>
    </source>
</evidence>
<feature type="region of interest" description="Disordered" evidence="7">
    <location>
        <begin position="1"/>
        <end position="82"/>
    </location>
</feature>
<dbReference type="InterPro" id="IPR000679">
    <property type="entry name" value="Znf_GATA"/>
</dbReference>
<dbReference type="CDD" id="cd00202">
    <property type="entry name" value="ZnF_GATA"/>
    <property type="match status" value="1"/>
</dbReference>
<dbReference type="EMBL" id="JANBQD010000026">
    <property type="protein sequence ID" value="KAJ1992606.1"/>
    <property type="molecule type" value="Genomic_DNA"/>
</dbReference>
<sequence length="437" mass="47722">MASAAAAADQPSVSFAHMDHARQPQPSTLLVPPTLSADKQQAASHGSSSKAGGGASASEQFSATNNASTIPHMPRRKPAKRSARHFVEEPLYMLPSHFVLLHESTGELLRGLTNLSSAVENDPLYFDQLLGAAVNVKHAFDLGRIDVINGTIRPRNTSLCHECITTVSSVWRSGPEGARTLCNACGLRYYKQNQRRALEAKRRESRDTVDAASSLASLRVINVDMAKKLMAASKGKNAPASYPNGVSPDSSASSLSNSKASVFMPQSYCGDDDDPNEQLDDDDDDDDDDDEEDDDENDDDGDGGRQAEWAPYDGAVEHIPIPVPADNSRHTYVHNHSSPELTRPSIANLCDMHVPEHQEQQKLQQTQTIDHKYQTAENPFTPSIKNILVAAPSSAPSQSARTKDTSINTSNMLHSYYSHVDNTSYYYHHCLPNTQQQ</sequence>
<dbReference type="PANTHER" id="PTHR47172">
    <property type="entry name" value="OS01G0976800 PROTEIN"/>
    <property type="match status" value="1"/>
</dbReference>
<evidence type="ECO:0000259" key="8">
    <source>
        <dbReference type="PROSITE" id="PS50114"/>
    </source>
</evidence>
<organism evidence="9 10">
    <name type="scientific">Coemansia umbellata</name>
    <dbReference type="NCBI Taxonomy" id="1424467"/>
    <lineage>
        <taxon>Eukaryota</taxon>
        <taxon>Fungi</taxon>
        <taxon>Fungi incertae sedis</taxon>
        <taxon>Zoopagomycota</taxon>
        <taxon>Kickxellomycotina</taxon>
        <taxon>Kickxellomycetes</taxon>
        <taxon>Kickxellales</taxon>
        <taxon>Kickxellaceae</taxon>
        <taxon>Coemansia</taxon>
    </lineage>
</organism>
<dbReference type="Gene3D" id="3.30.50.10">
    <property type="entry name" value="Erythroid Transcription Factor GATA-1, subunit A"/>
    <property type="match status" value="1"/>
</dbReference>
<dbReference type="PROSITE" id="PS00344">
    <property type="entry name" value="GATA_ZN_FINGER_1"/>
    <property type="match status" value="1"/>
</dbReference>
<reference evidence="9" key="1">
    <citation type="submission" date="2022-07" db="EMBL/GenBank/DDBJ databases">
        <title>Phylogenomic reconstructions and comparative analyses of Kickxellomycotina fungi.</title>
        <authorList>
            <person name="Reynolds N.K."/>
            <person name="Stajich J.E."/>
            <person name="Barry K."/>
            <person name="Grigoriev I.V."/>
            <person name="Crous P."/>
            <person name="Smith M.E."/>
        </authorList>
    </citation>
    <scope>NUCLEOTIDE SEQUENCE</scope>
    <source>
        <strain evidence="9">BCRC 34882</strain>
    </source>
</reference>
<evidence type="ECO:0000256" key="1">
    <source>
        <dbReference type="ARBA" id="ARBA00022723"/>
    </source>
</evidence>
<protein>
    <recommendedName>
        <fullName evidence="8">GATA-type domain-containing protein</fullName>
    </recommendedName>
</protein>
<dbReference type="Pfam" id="PF00320">
    <property type="entry name" value="GATA"/>
    <property type="match status" value="1"/>
</dbReference>